<keyword evidence="2" id="KW-1185">Reference proteome</keyword>
<reference evidence="1 2" key="1">
    <citation type="submission" date="2018-12" db="EMBL/GenBank/DDBJ databases">
        <title>Glycomyces sp. YIM 121974 draft genome.</title>
        <authorList>
            <person name="Li Q."/>
        </authorList>
    </citation>
    <scope>NUCLEOTIDE SEQUENCE [LARGE SCALE GENOMIC DNA]</scope>
    <source>
        <strain evidence="1 2">YIM 121974</strain>
    </source>
</reference>
<dbReference type="EMBL" id="RSEB01000006">
    <property type="protein sequence ID" value="RRR96820.1"/>
    <property type="molecule type" value="Genomic_DNA"/>
</dbReference>
<name>A0A426USW8_9ACTN</name>
<accession>A0A426USW8</accession>
<dbReference type="AlphaFoldDB" id="A0A426USW8"/>
<comment type="caution">
    <text evidence="1">The sequence shown here is derived from an EMBL/GenBank/DDBJ whole genome shotgun (WGS) entry which is preliminary data.</text>
</comment>
<evidence type="ECO:0000313" key="1">
    <source>
        <dbReference type="EMBL" id="RRR96820.1"/>
    </source>
</evidence>
<sequence>MAPVDRETVERELADRLAERDLIGARLLDCESRAAFAALRAEAAAVPAGRCAAALRDWDLLWNLFHAWSEHLAATAALRGRKGRLTDPARAAAMLARFTDPEAPDALARSPIATERALGLMEDRYGRVAALVDEIEVAIDASGLADPLADRIDALEDRERRLLTRWNEARERISDPPLAKPARVSATLRADLDRLPVFGEAGWTEAAAARARLTRRVEAAEHRVEADFAACNEPLNRRNRLRSEAEAYRARAERLGRGADPAVRDAWTRARAVLWTAPCSLPEARKAVDELAASVNGDRT</sequence>
<proteinExistence type="predicted"/>
<protein>
    <submittedName>
        <fullName evidence="1">Uncharacterized protein</fullName>
    </submittedName>
</protein>
<dbReference type="Proteomes" id="UP000277256">
    <property type="component" value="Unassembled WGS sequence"/>
</dbReference>
<dbReference type="RefSeq" id="WP_125249574.1">
    <property type="nucleotide sequence ID" value="NZ_RSEB01000006.1"/>
</dbReference>
<evidence type="ECO:0000313" key="2">
    <source>
        <dbReference type="Proteomes" id="UP000277256"/>
    </source>
</evidence>
<gene>
    <name evidence="1" type="ORF">EIW28_20450</name>
</gene>
<dbReference type="OrthoDB" id="3375894at2"/>
<organism evidence="1 2">
    <name type="scientific">Glycomyces terrestris</name>
    <dbReference type="NCBI Taxonomy" id="2493553"/>
    <lineage>
        <taxon>Bacteria</taxon>
        <taxon>Bacillati</taxon>
        <taxon>Actinomycetota</taxon>
        <taxon>Actinomycetes</taxon>
        <taxon>Glycomycetales</taxon>
        <taxon>Glycomycetaceae</taxon>
        <taxon>Glycomyces</taxon>
    </lineage>
</organism>